<dbReference type="AlphaFoldDB" id="A0A850P5L1"/>
<dbReference type="SUPFAM" id="SSF51905">
    <property type="entry name" value="FAD/NAD(P)-binding domain"/>
    <property type="match status" value="1"/>
</dbReference>
<dbReference type="Gene3D" id="2.102.10.10">
    <property type="entry name" value="Rieske [2Fe-2S] iron-sulphur domain"/>
    <property type="match status" value="1"/>
</dbReference>
<dbReference type="InterPro" id="IPR016156">
    <property type="entry name" value="FAD/NAD-linked_Rdtase_dimer_sf"/>
</dbReference>
<keyword evidence="7" id="KW-0408">Iron</keyword>
<dbReference type="PRINTS" id="PR00368">
    <property type="entry name" value="FADPNR"/>
</dbReference>
<dbReference type="Pfam" id="PF14759">
    <property type="entry name" value="Reductase_C"/>
    <property type="match status" value="1"/>
</dbReference>
<keyword evidence="11" id="KW-1185">Reference proteome</keyword>
<dbReference type="EMBL" id="JABXXR010000021">
    <property type="protein sequence ID" value="NVN39917.1"/>
    <property type="molecule type" value="Genomic_DNA"/>
</dbReference>
<name>A0A850P5L1_9PROT</name>
<evidence type="ECO:0000256" key="6">
    <source>
        <dbReference type="ARBA" id="ARBA00023002"/>
    </source>
</evidence>
<protein>
    <submittedName>
        <fullName evidence="10">FAD-dependent oxidoreductase</fullName>
    </submittedName>
</protein>
<dbReference type="SUPFAM" id="SSF50022">
    <property type="entry name" value="ISP domain"/>
    <property type="match status" value="1"/>
</dbReference>
<dbReference type="GO" id="GO:0051537">
    <property type="term" value="F:2 iron, 2 sulfur cluster binding"/>
    <property type="evidence" value="ECO:0007669"/>
    <property type="project" value="UniProtKB-KW"/>
</dbReference>
<gene>
    <name evidence="10" type="ORF">HUK82_04985</name>
</gene>
<keyword evidence="2" id="KW-0285">Flavoprotein</keyword>
<reference evidence="10 11" key="1">
    <citation type="submission" date="2020-06" db="EMBL/GenBank/DDBJ databases">
        <title>Description of novel acetic acid bacteria.</title>
        <authorList>
            <person name="Sombolestani A."/>
        </authorList>
    </citation>
    <scope>NUCLEOTIDE SEQUENCE [LARGE SCALE GENOMIC DNA]</scope>
    <source>
        <strain evidence="10 11">LMG 27010</strain>
    </source>
</reference>
<comment type="caution">
    <text evidence="10">The sequence shown here is derived from an EMBL/GenBank/DDBJ whole genome shotgun (WGS) entry which is preliminary data.</text>
</comment>
<dbReference type="Proteomes" id="UP000585665">
    <property type="component" value="Unassembled WGS sequence"/>
</dbReference>
<accession>A0A850P5L1</accession>
<dbReference type="Pfam" id="PF07992">
    <property type="entry name" value="Pyr_redox_2"/>
    <property type="match status" value="1"/>
</dbReference>
<dbReference type="GO" id="GO:0046872">
    <property type="term" value="F:metal ion binding"/>
    <property type="evidence" value="ECO:0007669"/>
    <property type="project" value="UniProtKB-KW"/>
</dbReference>
<dbReference type="InterPro" id="IPR036188">
    <property type="entry name" value="FAD/NAD-bd_sf"/>
</dbReference>
<dbReference type="PROSITE" id="PS51296">
    <property type="entry name" value="RIESKE"/>
    <property type="match status" value="1"/>
</dbReference>
<evidence type="ECO:0000256" key="4">
    <source>
        <dbReference type="ARBA" id="ARBA00022723"/>
    </source>
</evidence>
<sequence>MPAPSSDTAAHARTPGWHDVAALADLTPDSIVPVTVGETAMVLVRTGGDVRAYAGTCPHKGAPLEKGAVCDGRLVCPWHKASFRLEDGGLVEPLALDPLPLYPVKVADGRVHVGTEALEPPARATCAPDETVLIVGGGAGGVGAACALREFGFDGHITIVDPQAEPSYDRTALSKAVLAGKADGNAPPPLRPETFWAEQRIARVAARVVRMNVAARSVTLDDGRSLSADHIILAPGSVPRPLAIPGGDLSAVFTLRTAADAQAILSATVETGRVVVIGGSFIGMEAAAALRQRGMTVDVVSSAAIPFERVFGALIASRLLDMHRERGVTCHAGRHVTAITADGARRVVHLDNGDTVTADAVVVGIGVTPALDFAADLVAEEGGIAVDATQQAAPGIYVVGDCARIPREGHTVRIEHWREAEVQGRRAARAIVGLDQSDEGVPWFWTQQFDAKIEYAGAAQPFDDVKITGDLQGFDFEAQLLHRGKRVGIVSAGRPRATIPATQTGL</sequence>
<dbReference type="GO" id="GO:0005737">
    <property type="term" value="C:cytoplasm"/>
    <property type="evidence" value="ECO:0007669"/>
    <property type="project" value="TreeGrafter"/>
</dbReference>
<evidence type="ECO:0000256" key="3">
    <source>
        <dbReference type="ARBA" id="ARBA00022714"/>
    </source>
</evidence>
<dbReference type="Gene3D" id="3.30.390.30">
    <property type="match status" value="1"/>
</dbReference>
<evidence type="ECO:0000256" key="2">
    <source>
        <dbReference type="ARBA" id="ARBA00022630"/>
    </source>
</evidence>
<keyword evidence="8" id="KW-0411">Iron-sulfur</keyword>
<keyword evidence="3" id="KW-0001">2Fe-2S</keyword>
<evidence type="ECO:0000256" key="1">
    <source>
        <dbReference type="ARBA" id="ARBA00001974"/>
    </source>
</evidence>
<dbReference type="InterPro" id="IPR036922">
    <property type="entry name" value="Rieske_2Fe-2S_sf"/>
</dbReference>
<keyword evidence="6" id="KW-0560">Oxidoreductase</keyword>
<organism evidence="10 11">
    <name type="scientific">Ameyamaea chiangmaiensis</name>
    <dbReference type="NCBI Taxonomy" id="442969"/>
    <lineage>
        <taxon>Bacteria</taxon>
        <taxon>Pseudomonadati</taxon>
        <taxon>Pseudomonadota</taxon>
        <taxon>Alphaproteobacteria</taxon>
        <taxon>Acetobacterales</taxon>
        <taxon>Acetobacteraceae</taxon>
        <taxon>Ameyamaea</taxon>
    </lineage>
</organism>
<comment type="cofactor">
    <cofactor evidence="1">
        <name>FAD</name>
        <dbReference type="ChEBI" id="CHEBI:57692"/>
    </cofactor>
</comment>
<keyword evidence="4" id="KW-0479">Metal-binding</keyword>
<proteinExistence type="predicted"/>
<dbReference type="Gene3D" id="3.50.50.60">
    <property type="entry name" value="FAD/NAD(P)-binding domain"/>
    <property type="match status" value="2"/>
</dbReference>
<evidence type="ECO:0000313" key="11">
    <source>
        <dbReference type="Proteomes" id="UP000585665"/>
    </source>
</evidence>
<evidence type="ECO:0000259" key="9">
    <source>
        <dbReference type="PROSITE" id="PS51296"/>
    </source>
</evidence>
<evidence type="ECO:0000256" key="8">
    <source>
        <dbReference type="ARBA" id="ARBA00023014"/>
    </source>
</evidence>
<dbReference type="InterPro" id="IPR023753">
    <property type="entry name" value="FAD/NAD-binding_dom"/>
</dbReference>
<evidence type="ECO:0000256" key="7">
    <source>
        <dbReference type="ARBA" id="ARBA00023004"/>
    </source>
</evidence>
<dbReference type="InterPro" id="IPR050446">
    <property type="entry name" value="FAD-oxidoreductase/Apoptosis"/>
</dbReference>
<dbReference type="SUPFAM" id="SSF55424">
    <property type="entry name" value="FAD/NAD-linked reductases, dimerisation (C-terminal) domain"/>
    <property type="match status" value="1"/>
</dbReference>
<dbReference type="PRINTS" id="PR00411">
    <property type="entry name" value="PNDRDTASEI"/>
</dbReference>
<dbReference type="RefSeq" id="WP_176612895.1">
    <property type="nucleotide sequence ID" value="NZ_JABXXR010000021.1"/>
</dbReference>
<dbReference type="PANTHER" id="PTHR43557:SF2">
    <property type="entry name" value="RIESKE DOMAIN-CONTAINING PROTEIN-RELATED"/>
    <property type="match status" value="1"/>
</dbReference>
<dbReference type="InterPro" id="IPR017941">
    <property type="entry name" value="Rieske_2Fe-2S"/>
</dbReference>
<evidence type="ECO:0000313" key="10">
    <source>
        <dbReference type="EMBL" id="NVN39917.1"/>
    </source>
</evidence>
<dbReference type="Pfam" id="PF00355">
    <property type="entry name" value="Rieske"/>
    <property type="match status" value="1"/>
</dbReference>
<dbReference type="PANTHER" id="PTHR43557">
    <property type="entry name" value="APOPTOSIS-INDUCING FACTOR 1"/>
    <property type="match status" value="1"/>
</dbReference>
<feature type="domain" description="Rieske" evidence="9">
    <location>
        <begin position="18"/>
        <end position="113"/>
    </location>
</feature>
<keyword evidence="5" id="KW-0274">FAD</keyword>
<evidence type="ECO:0000256" key="5">
    <source>
        <dbReference type="ARBA" id="ARBA00022827"/>
    </source>
</evidence>
<dbReference type="GO" id="GO:0016651">
    <property type="term" value="F:oxidoreductase activity, acting on NAD(P)H"/>
    <property type="evidence" value="ECO:0007669"/>
    <property type="project" value="TreeGrafter"/>
</dbReference>
<dbReference type="InterPro" id="IPR028202">
    <property type="entry name" value="Reductase_C"/>
</dbReference>